<feature type="transmembrane region" description="Helical" evidence="1">
    <location>
        <begin position="280"/>
        <end position="298"/>
    </location>
</feature>
<keyword evidence="1" id="KW-0472">Membrane</keyword>
<dbReference type="Pfam" id="PF13795">
    <property type="entry name" value="HupE_UreJ_2"/>
    <property type="match status" value="1"/>
</dbReference>
<evidence type="ECO:0000256" key="1">
    <source>
        <dbReference type="SAM" id="Phobius"/>
    </source>
</evidence>
<feature type="transmembrane region" description="Helical" evidence="1">
    <location>
        <begin position="327"/>
        <end position="350"/>
    </location>
</feature>
<accession>A0ABP7KUM4</accession>
<sequence>MNQIGKGYSHPHRLPFGRCALIAVAFGMLSATASVVLDVGPAEAHGFSSSVYVDVTSPAGGHVQTALDLEYDLLVASAAEKGDDPAFFEQGMDLFQTGEEATALNSHAETVVKYVTERFAVTADGVACSPSRVGDFTMSERDSVPYARVILDYACTEPTGQHEATHELTSGLFPDGEDYVTDTKTIVTYELDGKSGSAALDAAHPSFSTGQTGADRFGEFFLLGAEHLLSGLDHILFLLALIVGSRRLRDVVLAATTFTVAHSVTFLLAALGVVAVPAAIVEPIIALSIAVVALWYLWGEWNRRRHPYAAPVDVARRGLWGLDRADAVRLAVVFCFGLVHGLGFAGALGIDAAWSWSLLWSLLVFNVGIEAVQLGIIAIVFPILAVLRRRAPRVGLWFSIAATGLVAMIGLFWFVERIVGVG</sequence>
<reference evidence="3" key="1">
    <citation type="journal article" date="2019" name="Int. J. Syst. Evol. Microbiol.">
        <title>The Global Catalogue of Microorganisms (GCM) 10K type strain sequencing project: providing services to taxonomists for standard genome sequencing and annotation.</title>
        <authorList>
            <consortium name="The Broad Institute Genomics Platform"/>
            <consortium name="The Broad Institute Genome Sequencing Center for Infectious Disease"/>
            <person name="Wu L."/>
            <person name="Ma J."/>
        </authorList>
    </citation>
    <scope>NUCLEOTIDE SEQUENCE [LARGE SCALE GENOMIC DNA]</scope>
    <source>
        <strain evidence="3">JCM 17021</strain>
    </source>
</reference>
<name>A0ABP7KUM4_9MICO</name>
<protein>
    <recommendedName>
        <fullName evidence="4">HupE/UreJ family protein</fullName>
    </recommendedName>
</protein>
<proteinExistence type="predicted"/>
<dbReference type="EMBL" id="BAABCN010000010">
    <property type="protein sequence ID" value="GAA3887412.1"/>
    <property type="molecule type" value="Genomic_DNA"/>
</dbReference>
<dbReference type="Proteomes" id="UP001501803">
    <property type="component" value="Unassembled WGS sequence"/>
</dbReference>
<feature type="transmembrane region" description="Helical" evidence="1">
    <location>
        <begin position="220"/>
        <end position="244"/>
    </location>
</feature>
<organism evidence="2 3">
    <name type="scientific">Leifsonia kafniensis</name>
    <dbReference type="NCBI Taxonomy" id="475957"/>
    <lineage>
        <taxon>Bacteria</taxon>
        <taxon>Bacillati</taxon>
        <taxon>Actinomycetota</taxon>
        <taxon>Actinomycetes</taxon>
        <taxon>Micrococcales</taxon>
        <taxon>Microbacteriaceae</taxon>
        <taxon>Leifsonia</taxon>
    </lineage>
</organism>
<feature type="transmembrane region" description="Helical" evidence="1">
    <location>
        <begin position="362"/>
        <end position="387"/>
    </location>
</feature>
<evidence type="ECO:0008006" key="4">
    <source>
        <dbReference type="Google" id="ProtNLM"/>
    </source>
</evidence>
<dbReference type="InterPro" id="IPR032809">
    <property type="entry name" value="Put_HupE_UreJ"/>
</dbReference>
<keyword evidence="1" id="KW-1133">Transmembrane helix</keyword>
<keyword evidence="1" id="KW-0812">Transmembrane</keyword>
<dbReference type="RefSeq" id="WP_345068479.1">
    <property type="nucleotide sequence ID" value="NZ_BAABCN010000010.1"/>
</dbReference>
<feature type="transmembrane region" description="Helical" evidence="1">
    <location>
        <begin position="251"/>
        <end position="274"/>
    </location>
</feature>
<comment type="caution">
    <text evidence="2">The sequence shown here is derived from an EMBL/GenBank/DDBJ whole genome shotgun (WGS) entry which is preliminary data.</text>
</comment>
<feature type="transmembrane region" description="Helical" evidence="1">
    <location>
        <begin position="394"/>
        <end position="415"/>
    </location>
</feature>
<evidence type="ECO:0000313" key="3">
    <source>
        <dbReference type="Proteomes" id="UP001501803"/>
    </source>
</evidence>
<keyword evidence="3" id="KW-1185">Reference proteome</keyword>
<gene>
    <name evidence="2" type="ORF">GCM10022381_31780</name>
</gene>
<evidence type="ECO:0000313" key="2">
    <source>
        <dbReference type="EMBL" id="GAA3887412.1"/>
    </source>
</evidence>